<keyword evidence="2" id="KW-1185">Reference proteome</keyword>
<dbReference type="InterPro" id="IPR050525">
    <property type="entry name" value="ECM_Assembly_Org"/>
</dbReference>
<dbReference type="SUPFAM" id="SSF53300">
    <property type="entry name" value="vWA-like"/>
    <property type="match status" value="2"/>
</dbReference>
<dbReference type="PANTHER" id="PTHR24020">
    <property type="entry name" value="COLLAGEN ALPHA"/>
    <property type="match status" value="1"/>
</dbReference>
<dbReference type="PANTHER" id="PTHR24020:SF20">
    <property type="entry name" value="PH DOMAIN-CONTAINING PROTEIN"/>
    <property type="match status" value="1"/>
</dbReference>
<proteinExistence type="predicted"/>
<evidence type="ECO:0000313" key="1">
    <source>
        <dbReference type="EMBL" id="CAH1779050.1"/>
    </source>
</evidence>
<protein>
    <submittedName>
        <fullName evidence="1">Uncharacterized protein</fullName>
    </submittedName>
</protein>
<name>A0A8J1XSN0_OWEFU</name>
<dbReference type="CDD" id="cd01450">
    <property type="entry name" value="vWFA_subfamily_ECM"/>
    <property type="match status" value="1"/>
</dbReference>
<dbReference type="Proteomes" id="UP000749559">
    <property type="component" value="Unassembled WGS sequence"/>
</dbReference>
<sequence length="476" mass="52900">MQMLRALRALICISIFGTTTFAICPTGEGVKLCADILFAFDTSCSVSDETKDGVKSFLDDFVGLFDSVGKPNLPVVNTDDPTFTQFGMLAYDLGARKIFGFGDQPTKDAVQGAIDEFDHAHVDCKTTTQDALIMAREEFFTSGAQDDRTPNILVLLTDGRTQPQKFIDDTELELEKFNMMNNTYLFVTVLPNKNNKTEFADTLEQLEMLAPSNNRFSYLEAESTKALAVEVRARISGFDPCPLCLGDVIIPPPCPREEPLDILLILDHSNSIGPEDLRELRRAMVELVNAFKGVGVGDLVKFSIMTYNFKAEILSYLNSTESSSLNGTLGILEEMSLEQAKDTRTDLTLELANAQIFTEAFGDRPNAANILVLATDGRTMKKKFQNNTLKAAAALKARKAHDSVDIFLLGLPAHRQKNLDVQNTEWNEIPSKPKATHFKEFGNFTEIIPYISQLQLSVCADQTEFERAYRAYADSR</sequence>
<gene>
    <name evidence="1" type="ORF">OFUS_LOCUS5897</name>
</gene>
<dbReference type="PROSITE" id="PS50234">
    <property type="entry name" value="VWFA"/>
    <property type="match status" value="2"/>
</dbReference>
<dbReference type="OrthoDB" id="2015116at2759"/>
<reference evidence="1" key="1">
    <citation type="submission" date="2022-03" db="EMBL/GenBank/DDBJ databases">
        <authorList>
            <person name="Martin C."/>
        </authorList>
    </citation>
    <scope>NUCLEOTIDE SEQUENCE</scope>
</reference>
<dbReference type="SMART" id="SM00327">
    <property type="entry name" value="VWA"/>
    <property type="match status" value="2"/>
</dbReference>
<organism evidence="1 2">
    <name type="scientific">Owenia fusiformis</name>
    <name type="common">Polychaete worm</name>
    <dbReference type="NCBI Taxonomy" id="6347"/>
    <lineage>
        <taxon>Eukaryota</taxon>
        <taxon>Metazoa</taxon>
        <taxon>Spiralia</taxon>
        <taxon>Lophotrochozoa</taxon>
        <taxon>Annelida</taxon>
        <taxon>Polychaeta</taxon>
        <taxon>Sedentaria</taxon>
        <taxon>Canalipalpata</taxon>
        <taxon>Sabellida</taxon>
        <taxon>Oweniida</taxon>
        <taxon>Oweniidae</taxon>
        <taxon>Owenia</taxon>
    </lineage>
</organism>
<dbReference type="AlphaFoldDB" id="A0A8J1XSN0"/>
<dbReference type="Gene3D" id="3.40.50.410">
    <property type="entry name" value="von Willebrand factor, type A domain"/>
    <property type="match status" value="2"/>
</dbReference>
<comment type="caution">
    <text evidence="1">The sequence shown here is derived from an EMBL/GenBank/DDBJ whole genome shotgun (WGS) entry which is preliminary data.</text>
</comment>
<dbReference type="EMBL" id="CAIIXF020000003">
    <property type="protein sequence ID" value="CAH1779050.1"/>
    <property type="molecule type" value="Genomic_DNA"/>
</dbReference>
<accession>A0A8J1XSN0</accession>
<dbReference type="InterPro" id="IPR036465">
    <property type="entry name" value="vWFA_dom_sf"/>
</dbReference>
<dbReference type="Pfam" id="PF00092">
    <property type="entry name" value="VWA"/>
    <property type="match status" value="2"/>
</dbReference>
<evidence type="ECO:0000313" key="2">
    <source>
        <dbReference type="Proteomes" id="UP000749559"/>
    </source>
</evidence>
<dbReference type="InterPro" id="IPR002035">
    <property type="entry name" value="VWF_A"/>
</dbReference>